<comment type="caution">
    <text evidence="1">The sequence shown here is derived from an EMBL/GenBank/DDBJ whole genome shotgun (WGS) entry which is preliminary data.</text>
</comment>
<protein>
    <submittedName>
        <fullName evidence="1">Uncharacterized protein</fullName>
    </submittedName>
</protein>
<gene>
    <name evidence="1" type="ORF">PPL_06534</name>
</gene>
<dbReference type="Proteomes" id="UP000001396">
    <property type="component" value="Unassembled WGS sequence"/>
</dbReference>
<evidence type="ECO:0000313" key="2">
    <source>
        <dbReference type="Proteomes" id="UP000001396"/>
    </source>
</evidence>
<keyword evidence="2" id="KW-1185">Reference proteome</keyword>
<proteinExistence type="predicted"/>
<accession>D3BDF1</accession>
<evidence type="ECO:0000313" key="1">
    <source>
        <dbReference type="EMBL" id="EFA80595.1"/>
    </source>
</evidence>
<dbReference type="RefSeq" id="XP_020432715.1">
    <property type="nucleotide sequence ID" value="XM_020577388.1"/>
</dbReference>
<dbReference type="AlphaFoldDB" id="D3BDF1"/>
<name>D3BDF1_HETP5</name>
<sequence length="49" mass="5458">MNTLIIFGSVAYNPPSEITTVKEVQDTVEGFQHSWKESPSCMESSLAMH</sequence>
<reference evidence="1 2" key="1">
    <citation type="journal article" date="2011" name="Genome Res.">
        <title>Phylogeny-wide analysis of social amoeba genomes highlights ancient origins for complex intercellular communication.</title>
        <authorList>
            <person name="Heidel A.J."/>
            <person name="Lawal H.M."/>
            <person name="Felder M."/>
            <person name="Schilde C."/>
            <person name="Helps N.R."/>
            <person name="Tunggal B."/>
            <person name="Rivero F."/>
            <person name="John U."/>
            <person name="Schleicher M."/>
            <person name="Eichinger L."/>
            <person name="Platzer M."/>
            <person name="Noegel A.A."/>
            <person name="Schaap P."/>
            <person name="Gloeckner G."/>
        </authorList>
    </citation>
    <scope>NUCLEOTIDE SEQUENCE [LARGE SCALE GENOMIC DNA]</scope>
    <source>
        <strain evidence="2">ATCC 26659 / Pp 5 / PN500</strain>
    </source>
</reference>
<dbReference type="EMBL" id="ADBJ01000029">
    <property type="protein sequence ID" value="EFA80595.1"/>
    <property type="molecule type" value="Genomic_DNA"/>
</dbReference>
<organism evidence="1 2">
    <name type="scientific">Heterostelium pallidum (strain ATCC 26659 / Pp 5 / PN500)</name>
    <name type="common">Cellular slime mold</name>
    <name type="synonym">Polysphondylium pallidum</name>
    <dbReference type="NCBI Taxonomy" id="670386"/>
    <lineage>
        <taxon>Eukaryota</taxon>
        <taxon>Amoebozoa</taxon>
        <taxon>Evosea</taxon>
        <taxon>Eumycetozoa</taxon>
        <taxon>Dictyostelia</taxon>
        <taxon>Acytosteliales</taxon>
        <taxon>Acytosteliaceae</taxon>
        <taxon>Heterostelium</taxon>
    </lineage>
</organism>
<dbReference type="InParanoid" id="D3BDF1"/>
<dbReference type="GeneID" id="31362016"/>